<proteinExistence type="predicted"/>
<name>A0A9Q3KH06_9BASI</name>
<dbReference type="AlphaFoldDB" id="A0A9Q3KH06"/>
<evidence type="ECO:0000313" key="2">
    <source>
        <dbReference type="EMBL" id="MBW0581415.1"/>
    </source>
</evidence>
<accession>A0A9Q3KH06</accession>
<feature type="region of interest" description="Disordered" evidence="1">
    <location>
        <begin position="1"/>
        <end position="29"/>
    </location>
</feature>
<dbReference type="Proteomes" id="UP000765509">
    <property type="component" value="Unassembled WGS sequence"/>
</dbReference>
<sequence>MSLPLQEKDSFNGDDVLFDKENNGLESPLNLTPFLHNEDDLVQEENLQDESVTHETSENSCLEWDRERWNEEKESNMEKQQFEEVKLQKKMEFDEKKHTKKPEFEKEKWNRECELKEKQFQMDLTIEALSSGRSIDEL</sequence>
<gene>
    <name evidence="2" type="ORF">O181_121130</name>
</gene>
<dbReference type="EMBL" id="AVOT02109959">
    <property type="protein sequence ID" value="MBW0581415.1"/>
    <property type="molecule type" value="Genomic_DNA"/>
</dbReference>
<comment type="caution">
    <text evidence="2">The sequence shown here is derived from an EMBL/GenBank/DDBJ whole genome shotgun (WGS) entry which is preliminary data.</text>
</comment>
<reference evidence="2" key="1">
    <citation type="submission" date="2021-03" db="EMBL/GenBank/DDBJ databases">
        <title>Draft genome sequence of rust myrtle Austropuccinia psidii MF-1, a brazilian biotype.</title>
        <authorList>
            <person name="Quecine M.C."/>
            <person name="Pachon D.M.R."/>
            <person name="Bonatelli M.L."/>
            <person name="Correr F.H."/>
            <person name="Franceschini L.M."/>
            <person name="Leite T.F."/>
            <person name="Margarido G.R.A."/>
            <person name="Almeida C.A."/>
            <person name="Ferrarezi J.A."/>
            <person name="Labate C.A."/>
        </authorList>
    </citation>
    <scope>NUCLEOTIDE SEQUENCE</scope>
    <source>
        <strain evidence="2">MF-1</strain>
    </source>
</reference>
<organism evidence="2 3">
    <name type="scientific">Austropuccinia psidii MF-1</name>
    <dbReference type="NCBI Taxonomy" id="1389203"/>
    <lineage>
        <taxon>Eukaryota</taxon>
        <taxon>Fungi</taxon>
        <taxon>Dikarya</taxon>
        <taxon>Basidiomycota</taxon>
        <taxon>Pucciniomycotina</taxon>
        <taxon>Pucciniomycetes</taxon>
        <taxon>Pucciniales</taxon>
        <taxon>Sphaerophragmiaceae</taxon>
        <taxon>Austropuccinia</taxon>
    </lineage>
</organism>
<protein>
    <submittedName>
        <fullName evidence="2">Uncharacterized protein</fullName>
    </submittedName>
</protein>
<evidence type="ECO:0000256" key="1">
    <source>
        <dbReference type="SAM" id="MobiDB-lite"/>
    </source>
</evidence>
<keyword evidence="3" id="KW-1185">Reference proteome</keyword>
<feature type="compositionally biased region" description="Basic and acidic residues" evidence="1">
    <location>
        <begin position="1"/>
        <end position="23"/>
    </location>
</feature>
<evidence type="ECO:0000313" key="3">
    <source>
        <dbReference type="Proteomes" id="UP000765509"/>
    </source>
</evidence>